<name>A0A261SGN3_9BORD</name>
<evidence type="ECO:0000313" key="1">
    <source>
        <dbReference type="EMBL" id="OZI36579.1"/>
    </source>
</evidence>
<sequence>MMPADVAAIAGDAVRTGLRPRGDAAADAVVAEGPVCRLLLARTACAWGLMPAASAVALALS</sequence>
<dbReference type="AlphaFoldDB" id="A0A261SGN3"/>
<evidence type="ECO:0000313" key="2">
    <source>
        <dbReference type="Proteomes" id="UP000217005"/>
    </source>
</evidence>
<accession>A0A261SGN3</accession>
<comment type="caution">
    <text evidence="1">The sequence shown here is derived from an EMBL/GenBank/DDBJ whole genome shotgun (WGS) entry which is preliminary data.</text>
</comment>
<reference evidence="1 2" key="1">
    <citation type="submission" date="2017-05" db="EMBL/GenBank/DDBJ databases">
        <title>Complete and WGS of Bordetella genogroups.</title>
        <authorList>
            <person name="Spilker T."/>
            <person name="LiPuma J."/>
        </authorList>
    </citation>
    <scope>NUCLEOTIDE SEQUENCE [LARGE SCALE GENOMIC DNA]</scope>
    <source>
        <strain evidence="1 2">AU17610</strain>
    </source>
</reference>
<dbReference type="Proteomes" id="UP000217005">
    <property type="component" value="Unassembled WGS sequence"/>
</dbReference>
<dbReference type="EMBL" id="NEVL01000003">
    <property type="protein sequence ID" value="OZI36579.1"/>
    <property type="molecule type" value="Genomic_DNA"/>
</dbReference>
<protein>
    <submittedName>
        <fullName evidence="1">Uncharacterized protein</fullName>
    </submittedName>
</protein>
<gene>
    <name evidence="1" type="ORF">CEG14_16525</name>
</gene>
<organism evidence="1 2">
    <name type="scientific">Bordetella genomosp. 1</name>
    <dbReference type="NCBI Taxonomy" id="1395607"/>
    <lineage>
        <taxon>Bacteria</taxon>
        <taxon>Pseudomonadati</taxon>
        <taxon>Pseudomonadota</taxon>
        <taxon>Betaproteobacteria</taxon>
        <taxon>Burkholderiales</taxon>
        <taxon>Alcaligenaceae</taxon>
        <taxon>Bordetella</taxon>
    </lineage>
</organism>
<proteinExistence type="predicted"/>